<reference evidence="3" key="1">
    <citation type="submission" date="2022-04" db="EMBL/GenBank/DDBJ databases">
        <title>Carnegiea gigantea Genome sequencing and assembly v2.</title>
        <authorList>
            <person name="Copetti D."/>
            <person name="Sanderson M.J."/>
            <person name="Burquez A."/>
            <person name="Wojciechowski M.F."/>
        </authorList>
    </citation>
    <scope>NUCLEOTIDE SEQUENCE</scope>
    <source>
        <strain evidence="3">SGP5-SGP5p</strain>
        <tissue evidence="3">Aerial part</tissue>
    </source>
</reference>
<sequence>MMMMMMMMMMMEIKMVLPKRGNKQNKQQGEEGHANWSKEAFLIFCDLRSEHVEKSKGSVATEQGIMTPNKDPPSDHTQQEQQKVYIPSPLNNESIHDLAFTVKDNVETIDTNLSMGACAWQELWHKSSPIATRCPTQMVQNDGGQVRGKMSFEANVSGANKSAKTKGG</sequence>
<organism evidence="3 4">
    <name type="scientific">Carnegiea gigantea</name>
    <dbReference type="NCBI Taxonomy" id="171969"/>
    <lineage>
        <taxon>Eukaryota</taxon>
        <taxon>Viridiplantae</taxon>
        <taxon>Streptophyta</taxon>
        <taxon>Embryophyta</taxon>
        <taxon>Tracheophyta</taxon>
        <taxon>Spermatophyta</taxon>
        <taxon>Magnoliopsida</taxon>
        <taxon>eudicotyledons</taxon>
        <taxon>Gunneridae</taxon>
        <taxon>Pentapetalae</taxon>
        <taxon>Caryophyllales</taxon>
        <taxon>Cactineae</taxon>
        <taxon>Cactaceae</taxon>
        <taxon>Cactoideae</taxon>
        <taxon>Echinocereeae</taxon>
        <taxon>Carnegiea</taxon>
    </lineage>
</organism>
<dbReference type="EMBL" id="JAKOGI010000836">
    <property type="protein sequence ID" value="KAJ8429985.1"/>
    <property type="molecule type" value="Genomic_DNA"/>
</dbReference>
<gene>
    <name evidence="3" type="ORF">Cgig2_032823</name>
</gene>
<evidence type="ECO:0000256" key="2">
    <source>
        <dbReference type="SAM" id="SignalP"/>
    </source>
</evidence>
<dbReference type="Proteomes" id="UP001153076">
    <property type="component" value="Unassembled WGS sequence"/>
</dbReference>
<evidence type="ECO:0000256" key="1">
    <source>
        <dbReference type="SAM" id="MobiDB-lite"/>
    </source>
</evidence>
<keyword evidence="2" id="KW-0732">Signal</keyword>
<feature type="chain" id="PRO_5040481967" evidence="2">
    <location>
        <begin position="19"/>
        <end position="168"/>
    </location>
</feature>
<dbReference type="AlphaFoldDB" id="A0A9Q1JS80"/>
<evidence type="ECO:0000313" key="4">
    <source>
        <dbReference type="Proteomes" id="UP001153076"/>
    </source>
</evidence>
<comment type="caution">
    <text evidence="3">The sequence shown here is derived from an EMBL/GenBank/DDBJ whole genome shotgun (WGS) entry which is preliminary data.</text>
</comment>
<protein>
    <submittedName>
        <fullName evidence="3">Uncharacterized protein</fullName>
    </submittedName>
</protein>
<feature type="signal peptide" evidence="2">
    <location>
        <begin position="1"/>
        <end position="18"/>
    </location>
</feature>
<name>A0A9Q1JS80_9CARY</name>
<evidence type="ECO:0000313" key="3">
    <source>
        <dbReference type="EMBL" id="KAJ8429985.1"/>
    </source>
</evidence>
<accession>A0A9Q1JS80</accession>
<feature type="region of interest" description="Disordered" evidence="1">
    <location>
        <begin position="55"/>
        <end position="82"/>
    </location>
</feature>
<proteinExistence type="predicted"/>
<keyword evidence="4" id="KW-1185">Reference proteome</keyword>